<dbReference type="PANTHER" id="PTHR22939">
    <property type="entry name" value="SERINE PROTEASE FAMILY S1C HTRA-RELATED"/>
    <property type="match status" value="1"/>
</dbReference>
<evidence type="ECO:0000259" key="2">
    <source>
        <dbReference type="SMART" id="SM00228"/>
    </source>
</evidence>
<protein>
    <submittedName>
        <fullName evidence="4">PDZ domain-containing protein</fullName>
    </submittedName>
</protein>
<dbReference type="GO" id="GO:0012501">
    <property type="term" value="P:programmed cell death"/>
    <property type="evidence" value="ECO:0007669"/>
    <property type="project" value="TreeGrafter"/>
</dbReference>
<name>A0A915HS08_ROMCU</name>
<sequence length="452" mass="50693">MNSGASSSTIYLGIMTPYQIRNFSRYCQKHRARNLKFPPLFAFGSIFTAGIYVAHSLKDTDVRKNVTGQVKKLANHISLMKLRETLEKFRDAERKRKSGHMIRNTKTVNGENETSLTWEEASEKSLASIVKVESVKRPFLMNSLTLVLNQKIGFICQRGLVLTDSSITRGEQNNDFRITFNNGRIFYGRIPFQSLAHLSNVFALIEFHGGHDILPLTLRIDPFDSPMEVLLYKLNHVTSDKDTVLSSVRDVLNILTESQAAETSQNIKPGANNWADLVEALLNKIAPTRHPKPSVPSVNDGTYWGSPIIDQNCNVVGILKQCDRYGTVVSRIDHLKTFLEKYCSGPISFSALRKIGLVCVPLNPQLKTEMNTLNSWASPKQVDSQASGHLVCTVDRNSISDKCGIKPGDIITHVNNEPLRSIIDLALELKSDRKIKVRVKRGQTSEEIILKF</sequence>
<evidence type="ECO:0000313" key="4">
    <source>
        <dbReference type="WBParaSite" id="nRc.2.0.1.t04708-RA"/>
    </source>
</evidence>
<proteinExistence type="inferred from homology"/>
<evidence type="ECO:0000256" key="1">
    <source>
        <dbReference type="ARBA" id="ARBA00010541"/>
    </source>
</evidence>
<dbReference type="WBParaSite" id="nRc.2.0.1.t04708-RA">
    <property type="protein sequence ID" value="nRc.2.0.1.t04708-RA"/>
    <property type="gene ID" value="nRc.2.0.1.g04708"/>
</dbReference>
<dbReference type="InterPro" id="IPR041489">
    <property type="entry name" value="PDZ_6"/>
</dbReference>
<dbReference type="PANTHER" id="PTHR22939:SF129">
    <property type="entry name" value="SERINE PROTEASE HTRA2, MITOCHONDRIAL"/>
    <property type="match status" value="1"/>
</dbReference>
<comment type="similarity">
    <text evidence="1">Belongs to the peptidase S1C family.</text>
</comment>
<evidence type="ECO:0000313" key="3">
    <source>
        <dbReference type="Proteomes" id="UP000887565"/>
    </source>
</evidence>
<keyword evidence="3" id="KW-1185">Reference proteome</keyword>
<dbReference type="InterPro" id="IPR001478">
    <property type="entry name" value="PDZ"/>
</dbReference>
<dbReference type="SUPFAM" id="SSF50156">
    <property type="entry name" value="PDZ domain-like"/>
    <property type="match status" value="1"/>
</dbReference>
<dbReference type="AlphaFoldDB" id="A0A915HS08"/>
<dbReference type="SMART" id="SM00228">
    <property type="entry name" value="PDZ"/>
    <property type="match status" value="1"/>
</dbReference>
<dbReference type="Proteomes" id="UP000887565">
    <property type="component" value="Unplaced"/>
</dbReference>
<accession>A0A915HS08</accession>
<dbReference type="GO" id="GO:0004252">
    <property type="term" value="F:serine-type endopeptidase activity"/>
    <property type="evidence" value="ECO:0007669"/>
    <property type="project" value="TreeGrafter"/>
</dbReference>
<dbReference type="Pfam" id="PF17820">
    <property type="entry name" value="PDZ_6"/>
    <property type="match status" value="1"/>
</dbReference>
<dbReference type="Gene3D" id="2.30.42.10">
    <property type="match status" value="1"/>
</dbReference>
<organism evidence="3 4">
    <name type="scientific">Romanomermis culicivorax</name>
    <name type="common">Nematode worm</name>
    <dbReference type="NCBI Taxonomy" id="13658"/>
    <lineage>
        <taxon>Eukaryota</taxon>
        <taxon>Metazoa</taxon>
        <taxon>Ecdysozoa</taxon>
        <taxon>Nematoda</taxon>
        <taxon>Enoplea</taxon>
        <taxon>Dorylaimia</taxon>
        <taxon>Mermithida</taxon>
        <taxon>Mermithoidea</taxon>
        <taxon>Mermithidae</taxon>
        <taxon>Romanomermis</taxon>
    </lineage>
</organism>
<feature type="domain" description="PDZ" evidence="2">
    <location>
        <begin position="353"/>
        <end position="443"/>
    </location>
</feature>
<dbReference type="InterPro" id="IPR036034">
    <property type="entry name" value="PDZ_sf"/>
</dbReference>
<dbReference type="GO" id="GO:0043065">
    <property type="term" value="P:positive regulation of apoptotic process"/>
    <property type="evidence" value="ECO:0007669"/>
    <property type="project" value="TreeGrafter"/>
</dbReference>
<dbReference type="GO" id="GO:0006508">
    <property type="term" value="P:proteolysis"/>
    <property type="evidence" value="ECO:0007669"/>
    <property type="project" value="TreeGrafter"/>
</dbReference>
<reference evidence="4" key="1">
    <citation type="submission" date="2022-11" db="UniProtKB">
        <authorList>
            <consortium name="WormBaseParasite"/>
        </authorList>
    </citation>
    <scope>IDENTIFICATION</scope>
</reference>